<evidence type="ECO:0000313" key="2">
    <source>
        <dbReference type="EMBL" id="KOB74852.1"/>
    </source>
</evidence>
<feature type="region of interest" description="Disordered" evidence="1">
    <location>
        <begin position="499"/>
        <end position="544"/>
    </location>
</feature>
<keyword evidence="3" id="KW-1185">Reference proteome</keyword>
<dbReference type="AlphaFoldDB" id="A0A0L7LHD2"/>
<sequence length="578" mass="64624">MGVHLTQEQFDELLKRRVETGPTPAQTPHHKSFTKCTLRFNGERSHSKVEEFVTGISIYKQIEQIPDDDALTGLPLLLTDNANAWWTGIRNEIKTWATALASIRAAFAPKIPPHELYIKFFATAQASNESTDEFITKKRLILGMLPSKRHKEDEQLDFMYGLLRVELKKKIARTDVKTFANYWTKPRCTYCSKIGHTTEICRKRLAKQPKKEATTTSSEVSSTSTPAKPATEPDKIQVKCYGCGAPGVFRSQCATCKSKESPSKPVQFYALHTHLLSAAKVPTIELAYKGIKGYAHIDTAARTSIAGSRLYKILKEDGVIFTESTTEIQLADGTKNIVKMLTTQVHLEIGGKKIPVTLSVLPDADDNRTLLGIDFLEENAIVLNLAQRVWYFAGEPTAEHEFLRAENTIKIKNKEGETIDDFLERTDPGYEIGDLVLVETHPISRQESNFSAKFAPRRGGPYKIDKKLASAICEVAKVNEPHEPHEPVESKVNVLIQNRSSPETSASKSSTQIINTEICDKEVPADSKKSSQPKKQKMSIQSKQENLLDAAQKLMTQQEDDWEIIGKSIGVQLKNLNT</sequence>
<feature type="compositionally biased region" description="Low complexity" evidence="1">
    <location>
        <begin position="500"/>
        <end position="510"/>
    </location>
</feature>
<dbReference type="Gene3D" id="2.40.70.10">
    <property type="entry name" value="Acid Proteases"/>
    <property type="match status" value="1"/>
</dbReference>
<proteinExistence type="predicted"/>
<reference evidence="2 3" key="1">
    <citation type="journal article" date="2015" name="Genome Biol. Evol.">
        <title>The genome of winter moth (Operophtera brumata) provides a genomic perspective on sexual dimorphism and phenology.</title>
        <authorList>
            <person name="Derks M.F."/>
            <person name="Smit S."/>
            <person name="Salis L."/>
            <person name="Schijlen E."/>
            <person name="Bossers A."/>
            <person name="Mateman C."/>
            <person name="Pijl A.S."/>
            <person name="de Ridder D."/>
            <person name="Groenen M.A."/>
            <person name="Visser M.E."/>
            <person name="Megens H.J."/>
        </authorList>
    </citation>
    <scope>NUCLEOTIDE SEQUENCE [LARGE SCALE GENOMIC DNA]</scope>
    <source>
        <strain evidence="2">WM2013NL</strain>
        <tissue evidence="2">Head and thorax</tissue>
    </source>
</reference>
<dbReference type="InterPro" id="IPR021109">
    <property type="entry name" value="Peptidase_aspartic_dom_sf"/>
</dbReference>
<accession>A0A0L7LHD2</accession>
<dbReference type="Proteomes" id="UP000037510">
    <property type="component" value="Unassembled WGS sequence"/>
</dbReference>
<gene>
    <name evidence="2" type="ORF">OBRU01_08410</name>
</gene>
<protein>
    <submittedName>
        <fullName evidence="2">Retrovirus-related Pol polyprotein from transposon 17.6</fullName>
    </submittedName>
</protein>
<organism evidence="2 3">
    <name type="scientific">Operophtera brumata</name>
    <name type="common">Winter moth</name>
    <name type="synonym">Phalaena brumata</name>
    <dbReference type="NCBI Taxonomy" id="104452"/>
    <lineage>
        <taxon>Eukaryota</taxon>
        <taxon>Metazoa</taxon>
        <taxon>Ecdysozoa</taxon>
        <taxon>Arthropoda</taxon>
        <taxon>Hexapoda</taxon>
        <taxon>Insecta</taxon>
        <taxon>Pterygota</taxon>
        <taxon>Neoptera</taxon>
        <taxon>Endopterygota</taxon>
        <taxon>Lepidoptera</taxon>
        <taxon>Glossata</taxon>
        <taxon>Ditrysia</taxon>
        <taxon>Geometroidea</taxon>
        <taxon>Geometridae</taxon>
        <taxon>Larentiinae</taxon>
        <taxon>Operophtera</taxon>
    </lineage>
</organism>
<dbReference type="EMBL" id="JTDY01001109">
    <property type="protein sequence ID" value="KOB74852.1"/>
    <property type="molecule type" value="Genomic_DNA"/>
</dbReference>
<name>A0A0L7LHD2_OPEBR</name>
<feature type="compositionally biased region" description="Basic and acidic residues" evidence="1">
    <location>
        <begin position="518"/>
        <end position="529"/>
    </location>
</feature>
<dbReference type="SUPFAM" id="SSF50630">
    <property type="entry name" value="Acid proteases"/>
    <property type="match status" value="1"/>
</dbReference>
<dbReference type="CDD" id="cd00303">
    <property type="entry name" value="retropepsin_like"/>
    <property type="match status" value="1"/>
</dbReference>
<feature type="compositionally biased region" description="Low complexity" evidence="1">
    <location>
        <begin position="214"/>
        <end position="225"/>
    </location>
</feature>
<dbReference type="Gene3D" id="4.10.60.10">
    <property type="entry name" value="Zinc finger, CCHC-type"/>
    <property type="match status" value="1"/>
</dbReference>
<comment type="caution">
    <text evidence="2">The sequence shown here is derived from an EMBL/GenBank/DDBJ whole genome shotgun (WGS) entry which is preliminary data.</text>
</comment>
<evidence type="ECO:0000256" key="1">
    <source>
        <dbReference type="SAM" id="MobiDB-lite"/>
    </source>
</evidence>
<evidence type="ECO:0000313" key="3">
    <source>
        <dbReference type="Proteomes" id="UP000037510"/>
    </source>
</evidence>
<feature type="region of interest" description="Disordered" evidence="1">
    <location>
        <begin position="205"/>
        <end position="231"/>
    </location>
</feature>